<keyword evidence="5" id="KW-0547">Nucleotide-binding</keyword>
<dbReference type="CDD" id="cd00082">
    <property type="entry name" value="HisKA"/>
    <property type="match status" value="1"/>
</dbReference>
<dbReference type="Pfam" id="PF00072">
    <property type="entry name" value="Response_reg"/>
    <property type="match status" value="1"/>
</dbReference>
<dbReference type="SUPFAM" id="SSF55874">
    <property type="entry name" value="ATPase domain of HSP90 chaperone/DNA topoisomerase II/histidine kinase"/>
    <property type="match status" value="1"/>
</dbReference>
<evidence type="ECO:0000256" key="4">
    <source>
        <dbReference type="ARBA" id="ARBA00022679"/>
    </source>
</evidence>
<evidence type="ECO:0000259" key="10">
    <source>
        <dbReference type="PROSITE" id="PS50109"/>
    </source>
</evidence>
<dbReference type="RefSeq" id="WP_079364336.1">
    <property type="nucleotide sequence ID" value="NZ_CP037867.1"/>
</dbReference>
<dbReference type="InterPro" id="IPR003594">
    <property type="entry name" value="HATPase_dom"/>
</dbReference>
<evidence type="ECO:0000313" key="12">
    <source>
        <dbReference type="EMBL" id="QBM26673.1"/>
    </source>
</evidence>
<dbReference type="GO" id="GO:0007234">
    <property type="term" value="P:osmosensory signaling via phosphorelay pathway"/>
    <property type="evidence" value="ECO:0007669"/>
    <property type="project" value="TreeGrafter"/>
</dbReference>
<sequence>MKSDLPGSGSVPPLARAVLLVDDEPQALKWFARSYGDEFDVRTAASVRQALELLDRQGHEVAVLLTDYRMPERDGVALLAEVRERHPLVSRLLMSAYADKDVAMAAVNLGHVGRILEKPLDEPVTRRALREALAACQQRLREQTLLQRRDEALRETLGFLAHEVGTPLATVSGYLHAMRERQQAPLCGNTDLVCLTQRRPGEIGAMLDAALRRTDYAQSLVATFVRTARDAYHADGSASELASDLVRSVREGYPFDGDEAGWLVCDLLQDFVLPGQRDLLYLVLCTVVKNALLALHSAPPAEPRIRIVVAGTPDRAVIEISDNGPGIAPEVLARLTREPVTTRSASGGSGMGLVFCQRVMASVGGTVEVRSPPAGGTAVRLHFGATDTEQHHEVSR</sequence>
<evidence type="ECO:0000256" key="2">
    <source>
        <dbReference type="ARBA" id="ARBA00012438"/>
    </source>
</evidence>
<feature type="domain" description="Response regulatory" evidence="11">
    <location>
        <begin position="17"/>
        <end position="133"/>
    </location>
</feature>
<organism evidence="12 13">
    <name type="scientific">Hydrogenophaga pseudoflava</name>
    <name type="common">Pseudomonas carboxydoflava</name>
    <dbReference type="NCBI Taxonomy" id="47421"/>
    <lineage>
        <taxon>Bacteria</taxon>
        <taxon>Pseudomonadati</taxon>
        <taxon>Pseudomonadota</taxon>
        <taxon>Betaproteobacteria</taxon>
        <taxon>Burkholderiales</taxon>
        <taxon>Comamonadaceae</taxon>
        <taxon>Hydrogenophaga</taxon>
    </lineage>
</organism>
<keyword evidence="4" id="KW-0808">Transferase</keyword>
<evidence type="ECO:0000256" key="5">
    <source>
        <dbReference type="ARBA" id="ARBA00022741"/>
    </source>
</evidence>
<comment type="catalytic activity">
    <reaction evidence="1">
        <text>ATP + protein L-histidine = ADP + protein N-phospho-L-histidine.</text>
        <dbReference type="EC" id="2.7.13.3"/>
    </reaction>
</comment>
<reference evidence="12 13" key="1">
    <citation type="submission" date="2019-03" db="EMBL/GenBank/DDBJ databases">
        <authorList>
            <person name="Sebastian G."/>
            <person name="Baumann P."/>
            <person name="Ruckert C."/>
            <person name="Kalinowski J."/>
            <person name="Nebel B."/>
            <person name="Takors R."/>
            <person name="Blombach B."/>
        </authorList>
    </citation>
    <scope>NUCLEOTIDE SEQUENCE [LARGE SCALE GENOMIC DNA]</scope>
    <source>
        <strain evidence="12 13">DSM 1084</strain>
    </source>
</reference>
<keyword evidence="13" id="KW-1185">Reference proteome</keyword>
<gene>
    <name evidence="12" type="primary">hupR2</name>
    <name evidence="12" type="ORF">HPF_03200</name>
</gene>
<dbReference type="GO" id="GO:0000155">
    <property type="term" value="F:phosphorelay sensor kinase activity"/>
    <property type="evidence" value="ECO:0007669"/>
    <property type="project" value="InterPro"/>
</dbReference>
<keyword evidence="7" id="KW-0067">ATP-binding</keyword>
<dbReference type="PANTHER" id="PTHR42878:SF7">
    <property type="entry name" value="SENSOR HISTIDINE KINASE GLRK"/>
    <property type="match status" value="1"/>
</dbReference>
<evidence type="ECO:0000256" key="6">
    <source>
        <dbReference type="ARBA" id="ARBA00022777"/>
    </source>
</evidence>
<feature type="modified residue" description="4-aspartylphosphate" evidence="9">
    <location>
        <position position="67"/>
    </location>
</feature>
<dbReference type="Gene3D" id="3.30.565.10">
    <property type="entry name" value="Histidine kinase-like ATPase, C-terminal domain"/>
    <property type="match status" value="1"/>
</dbReference>
<dbReference type="EMBL" id="CP037867">
    <property type="protein sequence ID" value="QBM26673.1"/>
    <property type="molecule type" value="Genomic_DNA"/>
</dbReference>
<dbReference type="AlphaFoldDB" id="A0A4V1AB44"/>
<keyword evidence="3 9" id="KW-0597">Phosphoprotein</keyword>
<evidence type="ECO:0000259" key="11">
    <source>
        <dbReference type="PROSITE" id="PS50110"/>
    </source>
</evidence>
<name>A0A4V1AB44_HYDPS</name>
<dbReference type="InterPro" id="IPR003661">
    <property type="entry name" value="HisK_dim/P_dom"/>
</dbReference>
<dbReference type="EC" id="2.7.13.3" evidence="2"/>
<dbReference type="PROSITE" id="PS50110">
    <property type="entry name" value="RESPONSE_REGULATORY"/>
    <property type="match status" value="1"/>
</dbReference>
<dbReference type="InterPro" id="IPR036890">
    <property type="entry name" value="HATPase_C_sf"/>
</dbReference>
<feature type="domain" description="Histidine kinase" evidence="10">
    <location>
        <begin position="159"/>
        <end position="387"/>
    </location>
</feature>
<dbReference type="SUPFAM" id="SSF47384">
    <property type="entry name" value="Homodimeric domain of signal transducing histidine kinase"/>
    <property type="match status" value="1"/>
</dbReference>
<dbReference type="SUPFAM" id="SSF52172">
    <property type="entry name" value="CheY-like"/>
    <property type="match status" value="1"/>
</dbReference>
<dbReference type="PANTHER" id="PTHR42878">
    <property type="entry name" value="TWO-COMPONENT HISTIDINE KINASE"/>
    <property type="match status" value="1"/>
</dbReference>
<keyword evidence="8" id="KW-0902">Two-component regulatory system</keyword>
<dbReference type="InterPro" id="IPR001789">
    <property type="entry name" value="Sig_transdc_resp-reg_receiver"/>
</dbReference>
<dbReference type="GO" id="GO:0000156">
    <property type="term" value="F:phosphorelay response regulator activity"/>
    <property type="evidence" value="ECO:0007669"/>
    <property type="project" value="TreeGrafter"/>
</dbReference>
<dbReference type="InterPro" id="IPR005467">
    <property type="entry name" value="His_kinase_dom"/>
</dbReference>
<dbReference type="GO" id="GO:0005524">
    <property type="term" value="F:ATP binding"/>
    <property type="evidence" value="ECO:0007669"/>
    <property type="project" value="UniProtKB-KW"/>
</dbReference>
<dbReference type="PRINTS" id="PR00344">
    <property type="entry name" value="BCTRLSENSOR"/>
</dbReference>
<dbReference type="InterPro" id="IPR050351">
    <property type="entry name" value="BphY/WalK/GraS-like"/>
</dbReference>
<dbReference type="GO" id="GO:0030295">
    <property type="term" value="F:protein kinase activator activity"/>
    <property type="evidence" value="ECO:0007669"/>
    <property type="project" value="TreeGrafter"/>
</dbReference>
<evidence type="ECO:0000256" key="1">
    <source>
        <dbReference type="ARBA" id="ARBA00000085"/>
    </source>
</evidence>
<protein>
    <recommendedName>
        <fullName evidence="2">histidine kinase</fullName>
        <ecNumber evidence="2">2.7.13.3</ecNumber>
    </recommendedName>
</protein>
<dbReference type="PROSITE" id="PS50109">
    <property type="entry name" value="HIS_KIN"/>
    <property type="match status" value="1"/>
</dbReference>
<dbReference type="InterPro" id="IPR036097">
    <property type="entry name" value="HisK_dim/P_sf"/>
</dbReference>
<dbReference type="Gene3D" id="3.40.50.2300">
    <property type="match status" value="1"/>
</dbReference>
<dbReference type="KEGG" id="hpse:HPF_03200"/>
<evidence type="ECO:0000256" key="3">
    <source>
        <dbReference type="ARBA" id="ARBA00022553"/>
    </source>
</evidence>
<proteinExistence type="predicted"/>
<dbReference type="Proteomes" id="UP000293912">
    <property type="component" value="Chromosome"/>
</dbReference>
<evidence type="ECO:0000313" key="13">
    <source>
        <dbReference type="Proteomes" id="UP000293912"/>
    </source>
</evidence>
<evidence type="ECO:0000256" key="7">
    <source>
        <dbReference type="ARBA" id="ARBA00022840"/>
    </source>
</evidence>
<keyword evidence="6" id="KW-0418">Kinase</keyword>
<evidence type="ECO:0000256" key="9">
    <source>
        <dbReference type="PROSITE-ProRule" id="PRU00169"/>
    </source>
</evidence>
<dbReference type="SMART" id="SM00387">
    <property type="entry name" value="HATPase_c"/>
    <property type="match status" value="1"/>
</dbReference>
<evidence type="ECO:0000256" key="8">
    <source>
        <dbReference type="ARBA" id="ARBA00023012"/>
    </source>
</evidence>
<dbReference type="InterPro" id="IPR004358">
    <property type="entry name" value="Sig_transdc_His_kin-like_C"/>
</dbReference>
<dbReference type="SMART" id="SM00448">
    <property type="entry name" value="REC"/>
    <property type="match status" value="1"/>
</dbReference>
<accession>A0A4V1AB44</accession>
<dbReference type="Pfam" id="PF02518">
    <property type="entry name" value="HATPase_c"/>
    <property type="match status" value="1"/>
</dbReference>
<dbReference type="InterPro" id="IPR011006">
    <property type="entry name" value="CheY-like_superfamily"/>
</dbReference>